<reference evidence="3" key="1">
    <citation type="submission" date="2022-10" db="EMBL/GenBank/DDBJ databases">
        <title>Genome assembly of Pristionchus species.</title>
        <authorList>
            <person name="Yoshida K."/>
            <person name="Sommer R.J."/>
        </authorList>
    </citation>
    <scope>NUCLEOTIDE SEQUENCE [LARGE SCALE GENOMIC DNA]</scope>
    <source>
        <strain evidence="3">RS5460</strain>
    </source>
</reference>
<evidence type="ECO:0000313" key="3">
    <source>
        <dbReference type="Proteomes" id="UP001328107"/>
    </source>
</evidence>
<dbReference type="AlphaFoldDB" id="A0AAN5DEY6"/>
<proteinExistence type="predicted"/>
<sequence>MHELNESLKLASNWMRERQSRYQEQCEQHYVKQESQSYSERLHDECLFDSSDVGMDDKDREDKRYADGIQK</sequence>
<protein>
    <submittedName>
        <fullName evidence="2">Uncharacterized protein</fullName>
    </submittedName>
</protein>
<feature type="compositionally biased region" description="Basic and acidic residues" evidence="1">
    <location>
        <begin position="55"/>
        <end position="71"/>
    </location>
</feature>
<feature type="region of interest" description="Disordered" evidence="1">
    <location>
        <begin position="49"/>
        <end position="71"/>
    </location>
</feature>
<organism evidence="2 3">
    <name type="scientific">Pristionchus mayeri</name>
    <dbReference type="NCBI Taxonomy" id="1317129"/>
    <lineage>
        <taxon>Eukaryota</taxon>
        <taxon>Metazoa</taxon>
        <taxon>Ecdysozoa</taxon>
        <taxon>Nematoda</taxon>
        <taxon>Chromadorea</taxon>
        <taxon>Rhabditida</taxon>
        <taxon>Rhabditina</taxon>
        <taxon>Diplogasteromorpha</taxon>
        <taxon>Diplogasteroidea</taxon>
        <taxon>Neodiplogasteridae</taxon>
        <taxon>Pristionchus</taxon>
    </lineage>
</organism>
<keyword evidence="3" id="KW-1185">Reference proteome</keyword>
<name>A0AAN5DEY6_9BILA</name>
<dbReference type="Proteomes" id="UP001328107">
    <property type="component" value="Unassembled WGS sequence"/>
</dbReference>
<gene>
    <name evidence="2" type="ORF">PMAYCL1PPCAC_31045</name>
</gene>
<feature type="non-terminal residue" evidence="2">
    <location>
        <position position="71"/>
    </location>
</feature>
<accession>A0AAN5DEY6</accession>
<comment type="caution">
    <text evidence="2">The sequence shown here is derived from an EMBL/GenBank/DDBJ whole genome shotgun (WGS) entry which is preliminary data.</text>
</comment>
<evidence type="ECO:0000256" key="1">
    <source>
        <dbReference type="SAM" id="MobiDB-lite"/>
    </source>
</evidence>
<dbReference type="EMBL" id="BTRK01000006">
    <property type="protein sequence ID" value="GMR60850.1"/>
    <property type="molecule type" value="Genomic_DNA"/>
</dbReference>
<evidence type="ECO:0000313" key="2">
    <source>
        <dbReference type="EMBL" id="GMR60850.1"/>
    </source>
</evidence>